<dbReference type="GO" id="GO:0016757">
    <property type="term" value="F:glycosyltransferase activity"/>
    <property type="evidence" value="ECO:0007669"/>
    <property type="project" value="UniProtKB-KW"/>
</dbReference>
<evidence type="ECO:0000313" key="9">
    <source>
        <dbReference type="EMBL" id="KAH7639166.1"/>
    </source>
</evidence>
<keyword evidence="3" id="KW-0328">Glycosyltransferase</keyword>
<evidence type="ECO:0000256" key="3">
    <source>
        <dbReference type="ARBA" id="ARBA00022676"/>
    </source>
</evidence>
<evidence type="ECO:0000313" key="10">
    <source>
        <dbReference type="EMBL" id="KAH9522302.1"/>
    </source>
</evidence>
<proteinExistence type="inferred from homology"/>
<feature type="transmembrane region" description="Helical" evidence="8">
    <location>
        <begin position="67"/>
        <end position="85"/>
    </location>
</feature>
<dbReference type="PANTHER" id="PTHR21461">
    <property type="entry name" value="GLYCOSYLTRANSFERASE FAMILY 92 PROTEIN"/>
    <property type="match status" value="1"/>
</dbReference>
<dbReference type="AlphaFoldDB" id="A0A922I6C0"/>
<organism evidence="10 11">
    <name type="scientific">Dermatophagoides farinae</name>
    <name type="common">American house dust mite</name>
    <dbReference type="NCBI Taxonomy" id="6954"/>
    <lineage>
        <taxon>Eukaryota</taxon>
        <taxon>Metazoa</taxon>
        <taxon>Ecdysozoa</taxon>
        <taxon>Arthropoda</taxon>
        <taxon>Chelicerata</taxon>
        <taxon>Arachnida</taxon>
        <taxon>Acari</taxon>
        <taxon>Acariformes</taxon>
        <taxon>Sarcoptiformes</taxon>
        <taxon>Astigmata</taxon>
        <taxon>Psoroptidia</taxon>
        <taxon>Analgoidea</taxon>
        <taxon>Pyroglyphidae</taxon>
        <taxon>Dermatophagoidinae</taxon>
        <taxon>Dermatophagoides</taxon>
    </lineage>
</organism>
<reference evidence="10" key="4">
    <citation type="journal article" date="2022" name="Res Sq">
        <title>Comparative Genomics Reveals Insights into the Divergent Evolution of Astigmatic Mites and Household Pest Adaptations.</title>
        <authorList>
            <person name="Xiong Q."/>
            <person name="Wan A.T.-Y."/>
            <person name="Liu X.-Y."/>
            <person name="Fung C.S.-H."/>
            <person name="Xiao X."/>
            <person name="Malainual N."/>
            <person name="Hou J."/>
            <person name="Wang L."/>
            <person name="Wang M."/>
            <person name="Yang K."/>
            <person name="Cui Y."/>
            <person name="Leung E."/>
            <person name="Nong W."/>
            <person name="Shin S.-K."/>
            <person name="Au S."/>
            <person name="Jeong K.Y."/>
            <person name="Chew F.T."/>
            <person name="Hui J."/>
            <person name="Leung T.F."/>
            <person name="Tungtrongchitr A."/>
            <person name="Zhong N."/>
            <person name="Liu Z."/>
            <person name="Tsui S."/>
        </authorList>
    </citation>
    <scope>NUCLEOTIDE SEQUENCE</scope>
    <source>
        <strain evidence="10">Derf</strain>
        <tissue evidence="10">Whole organism</tissue>
    </source>
</reference>
<protein>
    <recommendedName>
        <fullName evidence="12">Glycosyltransferase family 92 protein</fullName>
    </recommendedName>
</protein>
<evidence type="ECO:0000256" key="2">
    <source>
        <dbReference type="ARBA" id="ARBA00007647"/>
    </source>
</evidence>
<comment type="caution">
    <text evidence="10">The sequence shown here is derived from an EMBL/GenBank/DDBJ whole genome shotgun (WGS) entry which is preliminary data.</text>
</comment>
<dbReference type="GO" id="GO:0005737">
    <property type="term" value="C:cytoplasm"/>
    <property type="evidence" value="ECO:0007669"/>
    <property type="project" value="TreeGrafter"/>
</dbReference>
<comment type="subcellular location">
    <subcellularLocation>
        <location evidence="1">Membrane</location>
        <topology evidence="1">Single-pass membrane protein</topology>
    </subcellularLocation>
</comment>
<evidence type="ECO:0000256" key="1">
    <source>
        <dbReference type="ARBA" id="ARBA00004167"/>
    </source>
</evidence>
<dbReference type="Pfam" id="PF01697">
    <property type="entry name" value="Glyco_transf_92"/>
    <property type="match status" value="1"/>
</dbReference>
<reference evidence="9" key="3">
    <citation type="journal article" date="2021" name="World Allergy Organ. J.">
        <title>Chromosome-level assembly of Dermatophagoides farinae genome and transcriptome reveals two novel allergens Der f 37 and Der f 39.</title>
        <authorList>
            <person name="Chen J."/>
            <person name="Cai Z."/>
            <person name="Fan D."/>
            <person name="Hu J."/>
            <person name="Hou Y."/>
            <person name="He Y."/>
            <person name="Zhang Z."/>
            <person name="Zhao Z."/>
            <person name="Gao P."/>
            <person name="Hu W."/>
            <person name="Sun J."/>
            <person name="Li J."/>
            <person name="Ji K."/>
        </authorList>
    </citation>
    <scope>NUCLEOTIDE SEQUENCE</scope>
    <source>
        <strain evidence="9">JKM2019</strain>
    </source>
</reference>
<gene>
    <name evidence="10" type="ORF">DERF_005889</name>
    <name evidence="9" type="ORF">HUG17_3199</name>
</gene>
<comment type="similarity">
    <text evidence="2">Belongs to the glycosyltransferase 92 family.</text>
</comment>
<dbReference type="Proteomes" id="UP000790347">
    <property type="component" value="Unassembled WGS sequence"/>
</dbReference>
<evidence type="ECO:0000313" key="11">
    <source>
        <dbReference type="Proteomes" id="UP000790347"/>
    </source>
</evidence>
<name>A0A922I6C0_DERFA</name>
<evidence type="ECO:0000256" key="7">
    <source>
        <dbReference type="ARBA" id="ARBA00023136"/>
    </source>
</evidence>
<evidence type="ECO:0000256" key="6">
    <source>
        <dbReference type="ARBA" id="ARBA00022989"/>
    </source>
</evidence>
<dbReference type="GO" id="GO:0016020">
    <property type="term" value="C:membrane"/>
    <property type="evidence" value="ECO:0007669"/>
    <property type="project" value="UniProtKB-SubCell"/>
</dbReference>
<evidence type="ECO:0000256" key="8">
    <source>
        <dbReference type="SAM" id="Phobius"/>
    </source>
</evidence>
<keyword evidence="11" id="KW-1185">Reference proteome</keyword>
<reference evidence="9" key="2">
    <citation type="submission" date="2020-06" db="EMBL/GenBank/DDBJ databases">
        <authorList>
            <person name="Ji K."/>
            <person name="Li J."/>
        </authorList>
    </citation>
    <scope>NUCLEOTIDE SEQUENCE</scope>
    <source>
        <strain evidence="9">JKM2019</strain>
        <tissue evidence="9">Whole body</tissue>
    </source>
</reference>
<reference evidence="10" key="1">
    <citation type="submission" date="2013-05" db="EMBL/GenBank/DDBJ databases">
        <authorList>
            <person name="Yim A.K.Y."/>
            <person name="Chan T.F."/>
            <person name="Ji K.M."/>
            <person name="Liu X.Y."/>
            <person name="Zhou J.W."/>
            <person name="Li R.Q."/>
            <person name="Yang K.Y."/>
            <person name="Li J."/>
            <person name="Li M."/>
            <person name="Law P.T.W."/>
            <person name="Wu Y.L."/>
            <person name="Cai Z.L."/>
            <person name="Qin H."/>
            <person name="Bao Y."/>
            <person name="Leung R.K.K."/>
            <person name="Ng P.K.S."/>
            <person name="Zou J."/>
            <person name="Zhong X.J."/>
            <person name="Ran P.X."/>
            <person name="Zhong N.S."/>
            <person name="Liu Z.G."/>
            <person name="Tsui S.K.W."/>
        </authorList>
    </citation>
    <scope>NUCLEOTIDE SEQUENCE</scope>
    <source>
        <strain evidence="10">Derf</strain>
        <tissue evidence="10">Whole organism</tissue>
    </source>
</reference>
<evidence type="ECO:0000256" key="5">
    <source>
        <dbReference type="ARBA" id="ARBA00022692"/>
    </source>
</evidence>
<sequence>MKQSINVEYSKLLNNSNDDIDGGDVDDIIFDVDGMDRKHPPSLSTFCYISQCFTLSFWKIIMNPTKFFLFIFLFIIIFESYILVLNNDDNYFMKRFNFSIKIPFNNDKEFIHKNDEKINNNTEMDKDSKDDDDEDYKIDMILKRILPERKALDKMTTLSLIESASNLAALYTYEWQQDGQKRWSNRKLPLVKYCDNISLKPIHQIKQMNSYWQTILSPTIDSNITTSNPLEAREPFIIYIYNAYYDNRSGRSEVKILTACDQQVVVERLKFGCLLWFDDQKAPVIGNITEVYTIWPEYWDFGVKPTVYGPQIITCQIPDSLKMIVPRAITLTSKPMSSCDDVESSSIENVVRVIHRNYTSDLIINDENRRQNQNFTIGVCVHAFRYRTYDFSVRLVEWLEMIRLLGASKIYFYVYDATESVYRVLRHYAYEGLIEWRRLTFPGWQPNIESMYQYYYEQLGGKFWPQEMLEQNECFYRNMYRHKYIGLFDVDEILMPQKQLKNWYDVFNQIEHRISSDQQQQQYAFYSHKHSYVYEMYEENERNGETIPSYMHLMRHTYRAQPFQDGTNTKCFHRTDKVYALHTHFPIRCLNRTGFHHNCNGIQLDDHNESMLMHYRPNRQPEKTCMMNKTIEQILHECTVNDRTAWKWYDQLVPIVREKLIKIFGVDEF</sequence>
<keyword evidence="7 8" id="KW-0472">Membrane</keyword>
<dbReference type="InterPro" id="IPR008166">
    <property type="entry name" value="Glyco_transf_92"/>
</dbReference>
<dbReference type="Proteomes" id="UP000828236">
    <property type="component" value="Unassembled WGS sequence"/>
</dbReference>
<dbReference type="PANTHER" id="PTHR21461:SF83">
    <property type="entry name" value="GLYCOSYLTRANSFERASE FAMILY 92 PROTEIN"/>
    <property type="match status" value="1"/>
</dbReference>
<keyword evidence="4" id="KW-0808">Transferase</keyword>
<evidence type="ECO:0000256" key="4">
    <source>
        <dbReference type="ARBA" id="ARBA00022679"/>
    </source>
</evidence>
<dbReference type="EMBL" id="ASGP02000002">
    <property type="protein sequence ID" value="KAH9522302.1"/>
    <property type="molecule type" value="Genomic_DNA"/>
</dbReference>
<evidence type="ECO:0008006" key="12">
    <source>
        <dbReference type="Google" id="ProtNLM"/>
    </source>
</evidence>
<dbReference type="EMBL" id="SDOV01000007">
    <property type="protein sequence ID" value="KAH7639166.1"/>
    <property type="molecule type" value="Genomic_DNA"/>
</dbReference>
<keyword evidence="5 8" id="KW-0812">Transmembrane</keyword>
<accession>A0A922I6C0</accession>
<keyword evidence="6 8" id="KW-1133">Transmembrane helix</keyword>